<gene>
    <name evidence="1" type="ORF">KUV23_11715</name>
</gene>
<dbReference type="PANTHER" id="PTHR39550:SF1">
    <property type="entry name" value="SLL0658 PROTEIN"/>
    <property type="match status" value="1"/>
</dbReference>
<proteinExistence type="predicted"/>
<reference evidence="1 2" key="1">
    <citation type="submission" date="2021-06" db="EMBL/GenBank/DDBJ databases">
        <title>44 bacteria genomes isolated from Dapeng, Shenzhen.</title>
        <authorList>
            <person name="Zheng W."/>
            <person name="Yu S."/>
            <person name="Huang Y."/>
        </authorList>
    </citation>
    <scope>NUCLEOTIDE SEQUENCE [LARGE SCALE GENOMIC DNA]</scope>
    <source>
        <strain evidence="1 2">DP5N14-6</strain>
    </source>
</reference>
<organism evidence="1 2">
    <name type="scientific">Algoriphagus marincola</name>
    <dbReference type="NCBI Taxonomy" id="264027"/>
    <lineage>
        <taxon>Bacteria</taxon>
        <taxon>Pseudomonadati</taxon>
        <taxon>Bacteroidota</taxon>
        <taxon>Cytophagia</taxon>
        <taxon>Cytophagales</taxon>
        <taxon>Cyclobacteriaceae</taxon>
        <taxon>Algoriphagus</taxon>
    </lineage>
</organism>
<comment type="caution">
    <text evidence="1">The sequence shown here is derived from an EMBL/GenBank/DDBJ whole genome shotgun (WGS) entry which is preliminary data.</text>
</comment>
<dbReference type="Proteomes" id="UP000766609">
    <property type="component" value="Unassembled WGS sequence"/>
</dbReference>
<dbReference type="EMBL" id="JAHVHP010000002">
    <property type="protein sequence ID" value="MBY5951647.1"/>
    <property type="molecule type" value="Genomic_DNA"/>
</dbReference>
<evidence type="ECO:0000313" key="2">
    <source>
        <dbReference type="Proteomes" id="UP000766609"/>
    </source>
</evidence>
<protein>
    <submittedName>
        <fullName evidence="1">DUF3368 domain-containing protein</fullName>
    </submittedName>
</protein>
<dbReference type="Pfam" id="PF11848">
    <property type="entry name" value="DUF3368"/>
    <property type="match status" value="1"/>
</dbReference>
<evidence type="ECO:0000313" key="1">
    <source>
        <dbReference type="EMBL" id="MBY5951647.1"/>
    </source>
</evidence>
<dbReference type="PANTHER" id="PTHR39550">
    <property type="entry name" value="SLL0658 PROTEIN"/>
    <property type="match status" value="1"/>
</dbReference>
<keyword evidence="2" id="KW-1185">Reference proteome</keyword>
<dbReference type="InterPro" id="IPR021799">
    <property type="entry name" value="PIN-like_prokaryotic"/>
</dbReference>
<sequence length="153" mass="17118">MLKPSKIIIADTSCLIILEKIGQLELLQVLDGEIVITSTIQSEFQKPVPRWIKIEDPQKTSPTIIQSLLDPGEMSAISLALEKKDTLLILDDDKARKYAKQLTLKYTGTLGVILEAKRKGKINSVIPILDAIKKTNFRISPKMEARFLYLAGE</sequence>
<accession>A0ABS7N5N7</accession>
<name>A0ABS7N5N7_9BACT</name>